<reference evidence="10" key="2">
    <citation type="journal article" date="2023" name="Science">
        <title>Genomic signatures of disease resistance in endangered staghorn corals.</title>
        <authorList>
            <person name="Vollmer S.V."/>
            <person name="Selwyn J.D."/>
            <person name="Despard B.A."/>
            <person name="Roesel C.L."/>
        </authorList>
    </citation>
    <scope>NUCLEOTIDE SEQUENCE</scope>
    <source>
        <strain evidence="10">K2</strain>
    </source>
</reference>
<dbReference type="PANTHER" id="PTHR12137">
    <property type="entry name" value="CARBOHYDRATE SULFOTRANSFERASE"/>
    <property type="match status" value="1"/>
</dbReference>
<evidence type="ECO:0000256" key="8">
    <source>
        <dbReference type="ARBA" id="ARBA00023180"/>
    </source>
</evidence>
<comment type="caution">
    <text evidence="10">The sequence shown here is derived from an EMBL/GenBank/DDBJ whole genome shotgun (WGS) entry which is preliminary data.</text>
</comment>
<dbReference type="EMBL" id="JARQWQ010000021">
    <property type="protein sequence ID" value="KAK2564781.1"/>
    <property type="molecule type" value="Genomic_DNA"/>
</dbReference>
<dbReference type="Proteomes" id="UP001249851">
    <property type="component" value="Unassembled WGS sequence"/>
</dbReference>
<keyword evidence="8 9" id="KW-0325">Glycoprotein</keyword>
<gene>
    <name evidence="10" type="ORF">P5673_011467</name>
</gene>
<dbReference type="AlphaFoldDB" id="A0AAD9V833"/>
<evidence type="ECO:0000256" key="4">
    <source>
        <dbReference type="ARBA" id="ARBA00022692"/>
    </source>
</evidence>
<evidence type="ECO:0000256" key="2">
    <source>
        <dbReference type="ARBA" id="ARBA00006339"/>
    </source>
</evidence>
<comment type="similarity">
    <text evidence="2 9">Belongs to the sulfotransferase 2 family.</text>
</comment>
<dbReference type="GO" id="GO:0016051">
    <property type="term" value="P:carbohydrate biosynthetic process"/>
    <property type="evidence" value="ECO:0007669"/>
    <property type="project" value="InterPro"/>
</dbReference>
<dbReference type="InterPro" id="IPR018011">
    <property type="entry name" value="Carb_sulfotrans_8-10"/>
</dbReference>
<protein>
    <recommendedName>
        <fullName evidence="9">Carbohydrate sulfotransferase</fullName>
        <ecNumber evidence="9">2.8.2.-</ecNumber>
    </recommendedName>
</protein>
<keyword evidence="9" id="KW-0735">Signal-anchor</keyword>
<keyword evidence="3 9" id="KW-0808">Transferase</keyword>
<evidence type="ECO:0000256" key="3">
    <source>
        <dbReference type="ARBA" id="ARBA00022679"/>
    </source>
</evidence>
<dbReference type="Pfam" id="PF03567">
    <property type="entry name" value="Sulfotransfer_2"/>
    <property type="match status" value="1"/>
</dbReference>
<evidence type="ECO:0000256" key="9">
    <source>
        <dbReference type="RuleBase" id="RU364020"/>
    </source>
</evidence>
<keyword evidence="4" id="KW-0812">Transmembrane</keyword>
<name>A0AAD9V833_ACRCE</name>
<keyword evidence="11" id="KW-1185">Reference proteome</keyword>
<evidence type="ECO:0000256" key="1">
    <source>
        <dbReference type="ARBA" id="ARBA00004323"/>
    </source>
</evidence>
<organism evidence="10 11">
    <name type="scientific">Acropora cervicornis</name>
    <name type="common">Staghorn coral</name>
    <dbReference type="NCBI Taxonomy" id="6130"/>
    <lineage>
        <taxon>Eukaryota</taxon>
        <taxon>Metazoa</taxon>
        <taxon>Cnidaria</taxon>
        <taxon>Anthozoa</taxon>
        <taxon>Hexacorallia</taxon>
        <taxon>Scleractinia</taxon>
        <taxon>Astrocoeniina</taxon>
        <taxon>Acroporidae</taxon>
        <taxon>Acropora</taxon>
    </lineage>
</organism>
<evidence type="ECO:0000256" key="6">
    <source>
        <dbReference type="ARBA" id="ARBA00023034"/>
    </source>
</evidence>
<proteinExistence type="inferred from homology"/>
<evidence type="ECO:0000313" key="10">
    <source>
        <dbReference type="EMBL" id="KAK2564781.1"/>
    </source>
</evidence>
<keyword evidence="5" id="KW-1133">Transmembrane helix</keyword>
<comment type="subcellular location">
    <subcellularLocation>
        <location evidence="1 9">Golgi apparatus membrane</location>
        <topology evidence="1 9">Single-pass type II membrane protein</topology>
    </subcellularLocation>
</comment>
<evidence type="ECO:0000256" key="5">
    <source>
        <dbReference type="ARBA" id="ARBA00022989"/>
    </source>
</evidence>
<dbReference type="EC" id="2.8.2.-" evidence="9"/>
<dbReference type="InterPro" id="IPR005331">
    <property type="entry name" value="Sulfotransferase"/>
</dbReference>
<accession>A0AAD9V833</accession>
<reference evidence="10" key="1">
    <citation type="journal article" date="2023" name="G3 (Bethesda)">
        <title>Whole genome assembly and annotation of the endangered Caribbean coral Acropora cervicornis.</title>
        <authorList>
            <person name="Selwyn J.D."/>
            <person name="Vollmer S.V."/>
        </authorList>
    </citation>
    <scope>NUCLEOTIDE SEQUENCE</scope>
    <source>
        <strain evidence="10">K2</strain>
    </source>
</reference>
<evidence type="ECO:0000256" key="7">
    <source>
        <dbReference type="ARBA" id="ARBA00023136"/>
    </source>
</evidence>
<keyword evidence="7" id="KW-0472">Membrane</keyword>
<dbReference type="GO" id="GO:0000139">
    <property type="term" value="C:Golgi membrane"/>
    <property type="evidence" value="ECO:0007669"/>
    <property type="project" value="UniProtKB-SubCell"/>
</dbReference>
<dbReference type="PANTHER" id="PTHR12137:SF54">
    <property type="entry name" value="CARBOHYDRATE SULFOTRANSFERASE"/>
    <property type="match status" value="1"/>
</dbReference>
<keyword evidence="6 9" id="KW-0333">Golgi apparatus</keyword>
<keyword evidence="9" id="KW-0119">Carbohydrate metabolism</keyword>
<evidence type="ECO:0000313" key="11">
    <source>
        <dbReference type="Proteomes" id="UP001249851"/>
    </source>
</evidence>
<sequence length="440" mass="50517">MLHIGHSEVAVFLDGVYMTSFEGHIICKASAGVLLVNDEGSEARVKDFTVTKKPSMSFYTTSCASLQSAILEGALHHCLMMFLIGPYNGDNCVVIGSLKDSRIKIYPKFKLLSCGYGRFKSGNWCKIHVKVTESEIKVLVDDLAVAIFNTEFEPCGCGGLMLGSELQRNSKVEFCGGSPSISQRIELQIKRRRKMVQDYCKRYKRNDTIIGKDLRHHLVFQSQKVASTQWKKQLCVLNEDNQTCTNGLVDKFKRLNQYHPQEALQMLNNYFTFLFVREPLERLLSAYRDKFLKENKIFHRNIGTKIMKYSRLNATKDDLETGRGVTFAEFTNYIVETQHPDEHWLPLDQLCHPCAINYDFIGHYESLSQDARYLLRKADIDDRLSFPPFHASNTTAELLDYYSKIPNQRISQLAKIYESDFEMFGYSFPGKLSPLFNRSN</sequence>
<dbReference type="GO" id="GO:0008146">
    <property type="term" value="F:sulfotransferase activity"/>
    <property type="evidence" value="ECO:0007669"/>
    <property type="project" value="InterPro"/>
</dbReference>